<gene>
    <name evidence="2" type="ORF">HMPREF9087_2802</name>
</gene>
<dbReference type="Proteomes" id="UP000004835">
    <property type="component" value="Unassembled WGS sequence"/>
</dbReference>
<dbReference type="InterPro" id="IPR009195">
    <property type="entry name" value="Uncharacterised_YjbK"/>
</dbReference>
<dbReference type="EMBL" id="AEWT01000027">
    <property type="protein sequence ID" value="EGC68522.1"/>
    <property type="molecule type" value="Genomic_DNA"/>
</dbReference>
<dbReference type="PANTHER" id="PTHR34948">
    <property type="entry name" value="OS08G0299200 PROTEIN"/>
    <property type="match status" value="1"/>
</dbReference>
<dbReference type="PANTHER" id="PTHR34948:SF2">
    <property type="entry name" value="TRIPHOSPHATE TUNNEL METALLOENZYME 3"/>
    <property type="match status" value="1"/>
</dbReference>
<reference evidence="2 3" key="1">
    <citation type="submission" date="2011-01" db="EMBL/GenBank/DDBJ databases">
        <authorList>
            <person name="Muzny D."/>
            <person name="Qin X."/>
            <person name="Deng J."/>
            <person name="Jiang H."/>
            <person name="Liu Y."/>
            <person name="Qu J."/>
            <person name="Song X.-Z."/>
            <person name="Zhang L."/>
            <person name="Thornton R."/>
            <person name="Coyle M."/>
            <person name="Francisco L."/>
            <person name="Jackson L."/>
            <person name="Javaid M."/>
            <person name="Korchina V."/>
            <person name="Kovar C."/>
            <person name="Mata R."/>
            <person name="Mathew T."/>
            <person name="Ngo R."/>
            <person name="Nguyen L."/>
            <person name="Nguyen N."/>
            <person name="Okwuonu G."/>
            <person name="Ongeri F."/>
            <person name="Pham C."/>
            <person name="Simmons D."/>
            <person name="Wilczek-Boney K."/>
            <person name="Hale W."/>
            <person name="Jakkamsetti A."/>
            <person name="Pham P."/>
            <person name="Ruth R."/>
            <person name="San Lucas F."/>
            <person name="Warren J."/>
            <person name="Zhang J."/>
            <person name="Zhao Z."/>
            <person name="Zhou C."/>
            <person name="Zhu D."/>
            <person name="Lee S."/>
            <person name="Bess C."/>
            <person name="Blankenburg K."/>
            <person name="Forbes L."/>
            <person name="Fu Q."/>
            <person name="Gubbala S."/>
            <person name="Hirani K."/>
            <person name="Jayaseelan J.C."/>
            <person name="Lara F."/>
            <person name="Munidasa M."/>
            <person name="Palculict T."/>
            <person name="Patil S."/>
            <person name="Pu L.-L."/>
            <person name="Saada N."/>
            <person name="Tang L."/>
            <person name="Weissenberger G."/>
            <person name="Zhu Y."/>
            <person name="Hemphill L."/>
            <person name="Shang Y."/>
            <person name="Youmans B."/>
            <person name="Ayvaz T."/>
            <person name="Ross M."/>
            <person name="Santibanez J."/>
            <person name="Aqrawi P."/>
            <person name="Gross S."/>
            <person name="Joshi V."/>
            <person name="Fowler G."/>
            <person name="Nazareth L."/>
            <person name="Reid J."/>
            <person name="Worley K."/>
            <person name="Petrosino J."/>
            <person name="Highlander S."/>
            <person name="Gibbs R."/>
        </authorList>
    </citation>
    <scope>NUCLEOTIDE SEQUENCE [LARGE SCALE GENOMIC DNA]</scope>
    <source>
        <strain evidence="2 3">ATCC 12755</strain>
    </source>
</reference>
<dbReference type="InterPro" id="IPR023577">
    <property type="entry name" value="CYTH_domain"/>
</dbReference>
<evidence type="ECO:0000313" key="3">
    <source>
        <dbReference type="Proteomes" id="UP000004835"/>
    </source>
</evidence>
<accession>F0EN10</accession>
<feature type="domain" description="CYTH" evidence="1">
    <location>
        <begin position="4"/>
        <end position="190"/>
    </location>
</feature>
<organism evidence="2 3">
    <name type="scientific">Enterococcus casseliflavus ATCC 12755</name>
    <dbReference type="NCBI Taxonomy" id="888066"/>
    <lineage>
        <taxon>Bacteria</taxon>
        <taxon>Bacillati</taxon>
        <taxon>Bacillota</taxon>
        <taxon>Bacilli</taxon>
        <taxon>Lactobacillales</taxon>
        <taxon>Enterococcaceae</taxon>
        <taxon>Enterococcus</taxon>
    </lineage>
</organism>
<dbReference type="PIRSF" id="PIRSF012526">
    <property type="entry name" value="CYTH_UCP012526"/>
    <property type="match status" value="1"/>
</dbReference>
<dbReference type="Pfam" id="PF01928">
    <property type="entry name" value="CYTH"/>
    <property type="match status" value="1"/>
</dbReference>
<dbReference type="SMART" id="SM01118">
    <property type="entry name" value="CYTH"/>
    <property type="match status" value="1"/>
</dbReference>
<dbReference type="AlphaFoldDB" id="F0EN10"/>
<dbReference type="CDD" id="cd07762">
    <property type="entry name" value="CYTH-like_Pase_1"/>
    <property type="match status" value="1"/>
</dbReference>
<evidence type="ECO:0000259" key="1">
    <source>
        <dbReference type="PROSITE" id="PS51707"/>
    </source>
</evidence>
<protein>
    <submittedName>
        <fullName evidence="2">Adenylate cyclase</fullName>
    </submittedName>
</protein>
<comment type="caution">
    <text evidence="2">The sequence shown here is derived from an EMBL/GenBank/DDBJ whole genome shotgun (WGS) entry which is preliminary data.</text>
</comment>
<dbReference type="SUPFAM" id="SSF55154">
    <property type="entry name" value="CYTH-like phosphatases"/>
    <property type="match status" value="1"/>
</dbReference>
<dbReference type="Gene3D" id="2.40.320.10">
    <property type="entry name" value="Hypothetical Protein Pfu-838710-001"/>
    <property type="match status" value="1"/>
</dbReference>
<dbReference type="HOGENOM" id="CLU_088898_1_0_9"/>
<dbReference type="InterPro" id="IPR033469">
    <property type="entry name" value="CYTH-like_dom_sf"/>
</dbReference>
<sequence>MVEQVEIEYKTMLTEKEYHQLLAYYKLSEKAFKTQTNYYFDTQDYKLREKHFGLRIRTTSTNAELTLKTPIEHGLLETTDPLTIETAASLIASEKILKTGVVAQRLKAANIEPDSLHMIAALKTKRAEFPINEGLLALDESWYGQQHDYELELEVSEPIQGKLAFQSLLHSFGVPYRPAKNKIIRAVEEKSL</sequence>
<proteinExistence type="predicted"/>
<name>F0EN10_ENTCA</name>
<dbReference type="RefSeq" id="WP_005236734.1">
    <property type="nucleotide sequence ID" value="NZ_GL872323.1"/>
</dbReference>
<evidence type="ECO:0000313" key="2">
    <source>
        <dbReference type="EMBL" id="EGC68522.1"/>
    </source>
</evidence>
<dbReference type="PROSITE" id="PS51707">
    <property type="entry name" value="CYTH"/>
    <property type="match status" value="1"/>
</dbReference>